<sequence>MKDLGEVSDILGWQVERNRAAKTIFLHQSLLPCRWVFRIKPNGTYKARLVIKAPAYPPIPRILQPGRKPCAVPTATNGVPPPKTNFSPFTTTRPTILFHA</sequence>
<dbReference type="AlphaFoldDB" id="W4F9E4"/>
<dbReference type="GeneID" id="20820963"/>
<dbReference type="VEuPathDB" id="FungiDB:H257_18967"/>
<dbReference type="RefSeq" id="XP_009846420.1">
    <property type="nucleotide sequence ID" value="XM_009848118.1"/>
</dbReference>
<name>W4F9E4_APHAT</name>
<gene>
    <name evidence="2" type="ORF">H257_18967</name>
</gene>
<dbReference type="OrthoDB" id="116520at2759"/>
<protein>
    <submittedName>
        <fullName evidence="2">Uncharacterized protein</fullName>
    </submittedName>
</protein>
<dbReference type="EMBL" id="KI913400">
    <property type="protein sequence ID" value="ETV64095.1"/>
    <property type="molecule type" value="Genomic_DNA"/>
</dbReference>
<evidence type="ECO:0000313" key="2">
    <source>
        <dbReference type="EMBL" id="ETV64095.1"/>
    </source>
</evidence>
<feature type="region of interest" description="Disordered" evidence="1">
    <location>
        <begin position="70"/>
        <end position="91"/>
    </location>
</feature>
<evidence type="ECO:0000256" key="1">
    <source>
        <dbReference type="SAM" id="MobiDB-lite"/>
    </source>
</evidence>
<accession>W4F9E4</accession>
<organism evidence="2">
    <name type="scientific">Aphanomyces astaci</name>
    <name type="common">Crayfish plague agent</name>
    <dbReference type="NCBI Taxonomy" id="112090"/>
    <lineage>
        <taxon>Eukaryota</taxon>
        <taxon>Sar</taxon>
        <taxon>Stramenopiles</taxon>
        <taxon>Oomycota</taxon>
        <taxon>Saprolegniomycetes</taxon>
        <taxon>Saprolegniales</taxon>
        <taxon>Verrucalvaceae</taxon>
        <taxon>Aphanomyces</taxon>
    </lineage>
</organism>
<reference evidence="2" key="1">
    <citation type="submission" date="2013-12" db="EMBL/GenBank/DDBJ databases">
        <title>The Genome Sequence of Aphanomyces astaci APO3.</title>
        <authorList>
            <consortium name="The Broad Institute Genomics Platform"/>
            <person name="Russ C."/>
            <person name="Tyler B."/>
            <person name="van West P."/>
            <person name="Dieguez-Uribeondo J."/>
            <person name="Young S.K."/>
            <person name="Zeng Q."/>
            <person name="Gargeya S."/>
            <person name="Fitzgerald M."/>
            <person name="Abouelleil A."/>
            <person name="Alvarado L."/>
            <person name="Chapman S.B."/>
            <person name="Gainer-Dewar J."/>
            <person name="Goldberg J."/>
            <person name="Griggs A."/>
            <person name="Gujja S."/>
            <person name="Hansen M."/>
            <person name="Howarth C."/>
            <person name="Imamovic A."/>
            <person name="Ireland A."/>
            <person name="Larimer J."/>
            <person name="McCowan C."/>
            <person name="Murphy C."/>
            <person name="Pearson M."/>
            <person name="Poon T.W."/>
            <person name="Priest M."/>
            <person name="Roberts A."/>
            <person name="Saif S."/>
            <person name="Shea T."/>
            <person name="Sykes S."/>
            <person name="Wortman J."/>
            <person name="Nusbaum C."/>
            <person name="Birren B."/>
        </authorList>
    </citation>
    <scope>NUCLEOTIDE SEQUENCE [LARGE SCALE GENOMIC DNA]</scope>
    <source>
        <strain evidence="2">APO3</strain>
    </source>
</reference>
<proteinExistence type="predicted"/>